<sequence>MSTTSVQLQIIIYAAMNFFGFDSNTDEVGVWVNFSTSVFFAATIGVLVYATVLQRKAIEVDEYGDLREQHHELITFQIENGETLEIFEKVKIPQKHIGIDDNKIILDEHEILLYQFYVAEFDMYERVWFLKKEKSKLTEYEWTCWIIYMEKMSHHWIFRYAFNQMRTIFDDEFMDHIREKIIERQDRNENVLETLYEDAKREYKKEYGKELVFSDRVEYQK</sequence>
<evidence type="ECO:0000313" key="2">
    <source>
        <dbReference type="EMBL" id="SHO46291.1"/>
    </source>
</evidence>
<evidence type="ECO:0000313" key="3">
    <source>
        <dbReference type="Proteomes" id="UP000232412"/>
    </source>
</evidence>
<dbReference type="EMBL" id="FRFC01000004">
    <property type="protein sequence ID" value="SHO46291.1"/>
    <property type="molecule type" value="Genomic_DNA"/>
</dbReference>
<keyword evidence="1" id="KW-0472">Membrane</keyword>
<name>A0A2H1EHA0_9ARCH</name>
<reference evidence="3" key="1">
    <citation type="submission" date="2016-12" db="EMBL/GenBank/DDBJ databases">
        <authorList>
            <person name="Herbold C."/>
        </authorList>
    </citation>
    <scope>NUCLEOTIDE SEQUENCE [LARGE SCALE GENOMIC DNA]</scope>
</reference>
<keyword evidence="1" id="KW-1133">Transmembrane helix</keyword>
<accession>A0A2H1EHA0</accession>
<feature type="transmembrane region" description="Helical" evidence="1">
    <location>
        <begin position="28"/>
        <end position="50"/>
    </location>
</feature>
<proteinExistence type="predicted"/>
<dbReference type="Proteomes" id="UP000232412">
    <property type="component" value="Unassembled WGS sequence"/>
</dbReference>
<evidence type="ECO:0000256" key="1">
    <source>
        <dbReference type="SAM" id="Phobius"/>
    </source>
</evidence>
<gene>
    <name evidence="2" type="ORF">NSIN_30052</name>
</gene>
<organism evidence="2 3">
    <name type="scientific">Nitrosotalea sinensis</name>
    <dbReference type="NCBI Taxonomy" id="1499975"/>
    <lineage>
        <taxon>Archaea</taxon>
        <taxon>Nitrososphaerota</taxon>
        <taxon>Nitrososphaeria</taxon>
        <taxon>Nitrosotaleales</taxon>
        <taxon>Nitrosotaleaceae</taxon>
        <taxon>Nitrosotalea</taxon>
    </lineage>
</organism>
<keyword evidence="1" id="KW-0812">Transmembrane</keyword>
<dbReference type="AlphaFoldDB" id="A0A2H1EHA0"/>
<protein>
    <submittedName>
        <fullName evidence="2">Uncharacterized protein</fullName>
    </submittedName>
</protein>
<keyword evidence="3" id="KW-1185">Reference proteome</keyword>